<dbReference type="GeneID" id="22276506"/>
<evidence type="ECO:0008006" key="3">
    <source>
        <dbReference type="Google" id="ProtNLM"/>
    </source>
</evidence>
<proteinExistence type="predicted"/>
<dbReference type="EMBL" id="KC012913">
    <property type="protein sequence ID" value="AFX93360.1"/>
    <property type="molecule type" value="Genomic_DNA"/>
</dbReference>
<organism evidence="1 2">
    <name type="scientific">Staphylococcus phage Team1</name>
    <dbReference type="NCBI Taxonomy" id="1262512"/>
    <lineage>
        <taxon>Viruses</taxon>
        <taxon>Duplodnaviria</taxon>
        <taxon>Heunggongvirae</taxon>
        <taxon>Uroviricota</taxon>
        <taxon>Caudoviricetes</taxon>
        <taxon>Herelleviridae</taxon>
        <taxon>Twortvirinae</taxon>
        <taxon>Kayvirus</taxon>
        <taxon>Kayvirus G1</taxon>
    </lineage>
</organism>
<sequence>MSQDKLRAIYTEMKVELHKFPKEVDITSKSTAIAINQILDKFKTLTEQAGKITRKYLEGQEILTIDYEYYDSLQEYYIYLLRNSEKIEQSLQEITKRTGEYVK</sequence>
<dbReference type="RefSeq" id="YP_009098243.1">
    <property type="nucleotide sequence ID" value="NC_025417.1"/>
</dbReference>
<evidence type="ECO:0000313" key="2">
    <source>
        <dbReference type="Proteomes" id="UP000028568"/>
    </source>
</evidence>
<evidence type="ECO:0000313" key="1">
    <source>
        <dbReference type="EMBL" id="AFX93360.1"/>
    </source>
</evidence>
<dbReference type="SMR" id="A0A075BF37"/>
<accession>A0A075BF37</accession>
<name>A0A075BF37_9CAUD</name>
<protein>
    <recommendedName>
        <fullName evidence="3">Virion component</fullName>
    </recommendedName>
</protein>
<reference evidence="1 2" key="1">
    <citation type="journal article" date="2014" name="PLoS ONE">
        <title>Improving the Safety of Staphylococcus aureus Polyvalent Phages by Their Production on a Staphylococcus xylosus Strain.</title>
        <authorList>
            <person name="El Haddad L."/>
            <person name="Ben Abdallah N."/>
            <person name="Plante P.L."/>
            <person name="Dumaresq J."/>
            <person name="Katsarava R."/>
            <person name="Labrie S."/>
            <person name="Corbeil J."/>
            <person name="St-Gelais D."/>
            <person name="Moineau S."/>
        </authorList>
    </citation>
    <scope>NUCLEOTIDE SEQUENCE [LARGE SCALE GENOMIC DNA]</scope>
</reference>
<dbReference type="Proteomes" id="UP000028568">
    <property type="component" value="Segment"/>
</dbReference>
<dbReference type="KEGG" id="vg:22276506"/>